<dbReference type="InterPro" id="IPR002878">
    <property type="entry name" value="ChsH2_C"/>
</dbReference>
<evidence type="ECO:0000313" key="4">
    <source>
        <dbReference type="Proteomes" id="UP000494183"/>
    </source>
</evidence>
<feature type="domain" description="ChsH2 C-terminal OB-fold" evidence="1">
    <location>
        <begin position="77"/>
        <end position="136"/>
    </location>
</feature>
<dbReference type="AlphaFoldDB" id="A0A6S7F7E1"/>
<proteinExistence type="predicted"/>
<protein>
    <recommendedName>
        <fullName evidence="5">DUF35 domain-containing protein</fullName>
    </recommendedName>
</protein>
<dbReference type="InterPro" id="IPR052513">
    <property type="entry name" value="Thioester_dehydratase-like"/>
</dbReference>
<keyword evidence="4" id="KW-1185">Reference proteome</keyword>
<organism evidence="3 4">
    <name type="scientific">Achromobacter insolitus</name>
    <dbReference type="NCBI Taxonomy" id="217204"/>
    <lineage>
        <taxon>Bacteria</taxon>
        <taxon>Pseudomonadati</taxon>
        <taxon>Pseudomonadota</taxon>
        <taxon>Betaproteobacteria</taxon>
        <taxon>Burkholderiales</taxon>
        <taxon>Alcaligenaceae</taxon>
        <taxon>Achromobacter</taxon>
    </lineage>
</organism>
<dbReference type="Pfam" id="PF12172">
    <property type="entry name" value="zf-ChsH2"/>
    <property type="match status" value="1"/>
</dbReference>
<gene>
    <name evidence="3" type="ORF">LMG6000_05245</name>
</gene>
<dbReference type="EMBL" id="CADILH010000010">
    <property type="protein sequence ID" value="CAB3937174.1"/>
    <property type="molecule type" value="Genomic_DNA"/>
</dbReference>
<dbReference type="Gene3D" id="6.10.30.10">
    <property type="match status" value="1"/>
</dbReference>
<evidence type="ECO:0000259" key="1">
    <source>
        <dbReference type="Pfam" id="PF01796"/>
    </source>
</evidence>
<evidence type="ECO:0008006" key="5">
    <source>
        <dbReference type="Google" id="ProtNLM"/>
    </source>
</evidence>
<reference evidence="3 4" key="1">
    <citation type="submission" date="2020-04" db="EMBL/GenBank/DDBJ databases">
        <authorList>
            <person name="De Canck E."/>
        </authorList>
    </citation>
    <scope>NUCLEOTIDE SEQUENCE [LARGE SCALE GENOMIC DNA]</scope>
    <source>
        <strain evidence="3 4">LMG 6000</strain>
    </source>
</reference>
<dbReference type="PANTHER" id="PTHR34075:SF5">
    <property type="entry name" value="BLR3430 PROTEIN"/>
    <property type="match status" value="1"/>
</dbReference>
<feature type="domain" description="ChsH2 rubredoxin-like zinc ribbon" evidence="2">
    <location>
        <begin position="40"/>
        <end position="75"/>
    </location>
</feature>
<dbReference type="Pfam" id="PF01796">
    <property type="entry name" value="OB_ChsH2_C"/>
    <property type="match status" value="1"/>
</dbReference>
<name>A0A6S7F7E1_9BURK</name>
<dbReference type="InterPro" id="IPR012340">
    <property type="entry name" value="NA-bd_OB-fold"/>
</dbReference>
<dbReference type="Proteomes" id="UP000494183">
    <property type="component" value="Unassembled WGS sequence"/>
</dbReference>
<sequence>MAERTASADTCKRHPLEPLRIMTVPDFTDTAPQGAEAQYRQALDQGRFLIQHCAGCNRPVFYPRMICPHCGADDLTWIEPDGRGAVYSTTVVRRKPEAGGDYNVALIDLREGVRLMSRVEGVAPDAVHIGMAVRAQVALQDGRGLVVFVPTKEAP</sequence>
<dbReference type="InterPro" id="IPR022002">
    <property type="entry name" value="ChsH2_Znr"/>
</dbReference>
<accession>A0A6S7F7E1</accession>
<evidence type="ECO:0000259" key="2">
    <source>
        <dbReference type="Pfam" id="PF12172"/>
    </source>
</evidence>
<dbReference type="SUPFAM" id="SSF50249">
    <property type="entry name" value="Nucleic acid-binding proteins"/>
    <property type="match status" value="1"/>
</dbReference>
<evidence type="ECO:0000313" key="3">
    <source>
        <dbReference type="EMBL" id="CAB3937174.1"/>
    </source>
</evidence>
<dbReference type="PANTHER" id="PTHR34075">
    <property type="entry name" value="BLR3430 PROTEIN"/>
    <property type="match status" value="1"/>
</dbReference>